<dbReference type="VEuPathDB" id="FungiDB:ASPNIDRAFT2_1107659"/>
<comment type="caution">
    <text evidence="16">The sequence shown here is derived from an EMBL/GenBank/DDBJ whole genome shotgun (WGS) entry which is preliminary data.</text>
</comment>
<evidence type="ECO:0000313" key="16">
    <source>
        <dbReference type="EMBL" id="TPR10710.1"/>
    </source>
</evidence>
<dbReference type="Pfam" id="PF05241">
    <property type="entry name" value="EBP"/>
    <property type="match status" value="1"/>
</dbReference>
<evidence type="ECO:0000256" key="5">
    <source>
        <dbReference type="ARBA" id="ARBA00022955"/>
    </source>
</evidence>
<evidence type="ECO:0000256" key="7">
    <source>
        <dbReference type="ARBA" id="ARBA00023011"/>
    </source>
</evidence>
<dbReference type="InterPro" id="IPR033118">
    <property type="entry name" value="EXPERA"/>
</dbReference>
<feature type="transmembrane region" description="Helical" evidence="14">
    <location>
        <begin position="31"/>
        <end position="51"/>
    </location>
</feature>
<proteinExistence type="inferred from homology"/>
<comment type="subcellular location">
    <subcellularLocation>
        <location evidence="1">Membrane</location>
        <topology evidence="1">Multi-pass membrane protein</topology>
    </subcellularLocation>
</comment>
<dbReference type="GO" id="GO:0000247">
    <property type="term" value="F:C-8 sterol isomerase activity"/>
    <property type="evidence" value="ECO:0007669"/>
    <property type="project" value="TreeGrafter"/>
</dbReference>
<dbReference type="GO" id="GO:0047750">
    <property type="term" value="F:cholestenol delta-isomerase activity"/>
    <property type="evidence" value="ECO:0007669"/>
    <property type="project" value="InterPro"/>
</dbReference>
<dbReference type="EMBL" id="NKJJ02000012">
    <property type="protein sequence ID" value="TPR10710.1"/>
    <property type="molecule type" value="Genomic_DNA"/>
</dbReference>
<keyword evidence="3" id="KW-0444">Lipid biosynthesis</keyword>
<sequence length="230" mass="26613">MANMTEAIHDYYPSTIDLPHYVTNESSTFSLVAQFAVLWGLALGIASIIIRRPRTPVTQSDQFAFIWMCFTGCIHLFFESYFVVYHKTLAGSHTLFGQLWKEYSLSDSRYLTSDSFLVSMEAVTAFCWGPLAFLIAYCIATQHPARHVLQLIVSVGQVYGDVLYYATSMFDLYYHEVSFCRPEGYYFWFYYVFKNFIWLAAGSYFAYESAVEITRGMKKLSAMDRKRKDC</sequence>
<evidence type="ECO:0000256" key="14">
    <source>
        <dbReference type="SAM" id="Phobius"/>
    </source>
</evidence>
<dbReference type="GO" id="GO:0005783">
    <property type="term" value="C:endoplasmic reticulum"/>
    <property type="evidence" value="ECO:0007669"/>
    <property type="project" value="TreeGrafter"/>
</dbReference>
<dbReference type="GO" id="GO:0016126">
    <property type="term" value="P:sterol biosynthetic process"/>
    <property type="evidence" value="ECO:0007669"/>
    <property type="project" value="UniProtKB-KW"/>
</dbReference>
<keyword evidence="6 13" id="KW-1133">Transmembrane helix</keyword>
<evidence type="ECO:0000256" key="2">
    <source>
        <dbReference type="ARBA" id="ARBA00008337"/>
    </source>
</evidence>
<evidence type="ECO:0000256" key="12">
    <source>
        <dbReference type="ARBA" id="ARBA00023235"/>
    </source>
</evidence>
<keyword evidence="4 13" id="KW-0812">Transmembrane</keyword>
<feature type="transmembrane region" description="Helical" evidence="14">
    <location>
        <begin position="187"/>
        <end position="207"/>
    </location>
</feature>
<feature type="transmembrane region" description="Helical" evidence="14">
    <location>
        <begin position="147"/>
        <end position="167"/>
    </location>
</feature>
<feature type="domain" description="EXPERA" evidence="15">
    <location>
        <begin position="60"/>
        <end position="206"/>
    </location>
</feature>
<keyword evidence="11" id="KW-0753">Steroid metabolism</keyword>
<feature type="transmembrane region" description="Helical" evidence="14">
    <location>
        <begin position="63"/>
        <end position="84"/>
    </location>
</feature>
<evidence type="ECO:0000256" key="8">
    <source>
        <dbReference type="ARBA" id="ARBA00023098"/>
    </source>
</evidence>
<dbReference type="VEuPathDB" id="FungiDB:M747DRAFT_295759"/>
<evidence type="ECO:0000256" key="11">
    <source>
        <dbReference type="ARBA" id="ARBA00023221"/>
    </source>
</evidence>
<dbReference type="PANTHER" id="PTHR14207">
    <property type="entry name" value="STEROL ISOMERASE"/>
    <property type="match status" value="1"/>
</dbReference>
<dbReference type="InterPro" id="IPR007905">
    <property type="entry name" value="EBP"/>
</dbReference>
<keyword evidence="5" id="KW-0752">Steroid biosynthesis</keyword>
<dbReference type="Proteomes" id="UP000197666">
    <property type="component" value="Unassembled WGS sequence"/>
</dbReference>
<dbReference type="AlphaFoldDB" id="A0A254U2W0"/>
<organism evidence="16 17">
    <name type="scientific">Aspergillus niger</name>
    <dbReference type="NCBI Taxonomy" id="5061"/>
    <lineage>
        <taxon>Eukaryota</taxon>
        <taxon>Fungi</taxon>
        <taxon>Dikarya</taxon>
        <taxon>Ascomycota</taxon>
        <taxon>Pezizomycotina</taxon>
        <taxon>Eurotiomycetes</taxon>
        <taxon>Eurotiomycetidae</taxon>
        <taxon>Eurotiales</taxon>
        <taxon>Aspergillaceae</taxon>
        <taxon>Aspergillus</taxon>
        <taxon>Aspergillus subgen. Circumdati</taxon>
    </lineage>
</organism>
<evidence type="ECO:0000256" key="9">
    <source>
        <dbReference type="ARBA" id="ARBA00023136"/>
    </source>
</evidence>
<evidence type="ECO:0000256" key="4">
    <source>
        <dbReference type="ARBA" id="ARBA00022692"/>
    </source>
</evidence>
<dbReference type="GO" id="GO:0004769">
    <property type="term" value="F:steroid Delta-isomerase activity"/>
    <property type="evidence" value="ECO:0007669"/>
    <property type="project" value="TreeGrafter"/>
</dbReference>
<keyword evidence="8" id="KW-0443">Lipid metabolism</keyword>
<dbReference type="VEuPathDB" id="FungiDB:An01g13260"/>
<keyword evidence="7" id="KW-0756">Sterol biosynthesis</keyword>
<keyword evidence="10" id="KW-1207">Sterol metabolism</keyword>
<evidence type="ECO:0000259" key="15">
    <source>
        <dbReference type="PROSITE" id="PS51751"/>
    </source>
</evidence>
<evidence type="ECO:0000256" key="1">
    <source>
        <dbReference type="ARBA" id="ARBA00004141"/>
    </source>
</evidence>
<feature type="transmembrane region" description="Helical" evidence="14">
    <location>
        <begin position="116"/>
        <end position="140"/>
    </location>
</feature>
<reference evidence="17" key="1">
    <citation type="submission" date="2018-10" db="EMBL/GenBank/DDBJ databases">
        <title>FDA dAtabase for Regulatory Grade micrObial Sequences (FDA-ARGOS): Supporting development and validation of Infectious Disease Dx tests.</title>
        <authorList>
            <person name="Kerrigan L."/>
            <person name="Tallon L."/>
            <person name="Sadzewicz L."/>
            <person name="Sengamalay N."/>
            <person name="Ott S."/>
            <person name="Godinez A."/>
            <person name="Nagaraj S."/>
            <person name="Vavikolanu K."/>
            <person name="Nadendla S."/>
            <person name="George J."/>
            <person name="Sichtig H."/>
        </authorList>
    </citation>
    <scope>NUCLEOTIDE SEQUENCE [LARGE SCALE GENOMIC DNA]</scope>
    <source>
        <strain evidence="17">FDAARGOS_311</strain>
    </source>
</reference>
<accession>A0A254U2W0</accession>
<dbReference type="PANTHER" id="PTHR14207:SF0">
    <property type="entry name" value="3-BETA-HYDROXYSTEROID-DELTA(8),DELTA(7)-ISOMERASE"/>
    <property type="match status" value="1"/>
</dbReference>
<keyword evidence="12" id="KW-0413">Isomerase</keyword>
<dbReference type="GO" id="GO:0016020">
    <property type="term" value="C:membrane"/>
    <property type="evidence" value="ECO:0007669"/>
    <property type="project" value="UniProtKB-SubCell"/>
</dbReference>
<gene>
    <name evidence="16" type="ORF">CAN33_0035700</name>
</gene>
<comment type="similarity">
    <text evidence="2">Belongs to the EBP family.</text>
</comment>
<protein>
    <submittedName>
        <fullName evidence="16">CAF1 ribonuclease family protein</fullName>
    </submittedName>
</protein>
<evidence type="ECO:0000313" key="17">
    <source>
        <dbReference type="Proteomes" id="UP000197666"/>
    </source>
</evidence>
<evidence type="ECO:0000256" key="13">
    <source>
        <dbReference type="PROSITE-ProRule" id="PRU01087"/>
    </source>
</evidence>
<evidence type="ECO:0000256" key="6">
    <source>
        <dbReference type="ARBA" id="ARBA00022989"/>
    </source>
</evidence>
<evidence type="ECO:0000256" key="10">
    <source>
        <dbReference type="ARBA" id="ARBA00023166"/>
    </source>
</evidence>
<evidence type="ECO:0000256" key="3">
    <source>
        <dbReference type="ARBA" id="ARBA00022516"/>
    </source>
</evidence>
<dbReference type="VEuPathDB" id="FungiDB:ATCC64974_64150"/>
<name>A0A254U2W0_ASPNG</name>
<keyword evidence="9 13" id="KW-0472">Membrane</keyword>
<dbReference type="PROSITE" id="PS51751">
    <property type="entry name" value="EXPERA"/>
    <property type="match status" value="1"/>
</dbReference>